<evidence type="ECO:0000313" key="2">
    <source>
        <dbReference type="EMBL" id="MBM7470601.1"/>
    </source>
</evidence>
<organism evidence="2 3">
    <name type="scientific">Subtercola frigoramans</name>
    <dbReference type="NCBI Taxonomy" id="120298"/>
    <lineage>
        <taxon>Bacteria</taxon>
        <taxon>Bacillati</taxon>
        <taxon>Actinomycetota</taxon>
        <taxon>Actinomycetes</taxon>
        <taxon>Micrococcales</taxon>
        <taxon>Microbacteriaceae</taxon>
        <taxon>Subtercola</taxon>
    </lineage>
</organism>
<dbReference type="PANTHER" id="PTHR30547:SF0">
    <property type="entry name" value="BLR8175 PROTEIN"/>
    <property type="match status" value="1"/>
</dbReference>
<dbReference type="InterPro" id="IPR053148">
    <property type="entry name" value="PD-DEXK-like_domain"/>
</dbReference>
<feature type="domain" description="YhcG N-terminal" evidence="1">
    <location>
        <begin position="2"/>
        <end position="62"/>
    </location>
</feature>
<dbReference type="Pfam" id="PF17761">
    <property type="entry name" value="DUF1016_N"/>
    <property type="match status" value="1"/>
</dbReference>
<sequence length="137" mass="15736">MEWSDNAILQQPVGELPWSHIVSLLDKLDDLALRNWYTGKDVHQDWSRVVLVHQMATRLYEREREASSNFANALNSPDSELAQQITKAPYFLCFLAIDSETSRRELEDQLTAQIGPAVVRTRSVLWTTLVPNASWPR</sequence>
<dbReference type="EMBL" id="JAFBBU010000001">
    <property type="protein sequence ID" value="MBM7470601.1"/>
    <property type="molecule type" value="Genomic_DNA"/>
</dbReference>
<dbReference type="Proteomes" id="UP000776164">
    <property type="component" value="Unassembled WGS sequence"/>
</dbReference>
<evidence type="ECO:0000313" key="3">
    <source>
        <dbReference type="Proteomes" id="UP000776164"/>
    </source>
</evidence>
<name>A0ABS2L0Y3_9MICO</name>
<dbReference type="PANTHER" id="PTHR30547">
    <property type="entry name" value="UNCHARACTERIZED PROTEIN YHCG-RELATED"/>
    <property type="match status" value="1"/>
</dbReference>
<protein>
    <submittedName>
        <fullName evidence="2">Nuclease of restriction endonuclease-like (RecB) superfamily</fullName>
    </submittedName>
</protein>
<dbReference type="InterPro" id="IPR041527">
    <property type="entry name" value="YhcG_N"/>
</dbReference>
<comment type="caution">
    <text evidence="2">The sequence shown here is derived from an EMBL/GenBank/DDBJ whole genome shotgun (WGS) entry which is preliminary data.</text>
</comment>
<gene>
    <name evidence="2" type="ORF">JOE66_000235</name>
</gene>
<proteinExistence type="predicted"/>
<reference evidence="2 3" key="1">
    <citation type="submission" date="2021-01" db="EMBL/GenBank/DDBJ databases">
        <title>Sequencing the genomes of 1000 actinobacteria strains.</title>
        <authorList>
            <person name="Klenk H.-P."/>
        </authorList>
    </citation>
    <scope>NUCLEOTIDE SEQUENCE [LARGE SCALE GENOMIC DNA]</scope>
    <source>
        <strain evidence="2 3">DSM 13057</strain>
    </source>
</reference>
<evidence type="ECO:0000259" key="1">
    <source>
        <dbReference type="Pfam" id="PF17761"/>
    </source>
</evidence>
<keyword evidence="3" id="KW-1185">Reference proteome</keyword>
<accession>A0ABS2L0Y3</accession>